<feature type="domain" description="Nucleoside phosphorylase" evidence="7">
    <location>
        <begin position="18"/>
        <end position="257"/>
    </location>
</feature>
<evidence type="ECO:0000313" key="8">
    <source>
        <dbReference type="EMBL" id="SNR91556.1"/>
    </source>
</evidence>
<dbReference type="Gene3D" id="3.40.50.1580">
    <property type="entry name" value="Nucleoside phosphorylase domain"/>
    <property type="match status" value="1"/>
</dbReference>
<dbReference type="InterPro" id="IPR011268">
    <property type="entry name" value="Purine_phosphorylase"/>
</dbReference>
<dbReference type="GO" id="GO:0004731">
    <property type="term" value="F:purine-nucleoside phosphorylase activity"/>
    <property type="evidence" value="ECO:0007669"/>
    <property type="project" value="UniProtKB-EC"/>
</dbReference>
<dbReference type="UniPathway" id="UPA00606"/>
<comment type="pathway">
    <text evidence="1">Purine metabolism; purine nucleoside salvage.</text>
</comment>
<name>A0A239A7A5_9BACT</name>
<keyword evidence="9" id="KW-1185">Reference proteome</keyword>
<evidence type="ECO:0000256" key="4">
    <source>
        <dbReference type="ARBA" id="ARBA00022676"/>
    </source>
</evidence>
<evidence type="ECO:0000256" key="3">
    <source>
        <dbReference type="ARBA" id="ARBA00011886"/>
    </source>
</evidence>
<evidence type="ECO:0000256" key="5">
    <source>
        <dbReference type="ARBA" id="ARBA00022679"/>
    </source>
</evidence>
<evidence type="ECO:0000313" key="9">
    <source>
        <dbReference type="Proteomes" id="UP000198405"/>
    </source>
</evidence>
<dbReference type="PANTHER" id="PTHR11904:SF9">
    <property type="entry name" value="PURINE NUCLEOSIDE PHOSPHORYLASE-RELATED"/>
    <property type="match status" value="1"/>
</dbReference>
<reference evidence="9" key="1">
    <citation type="submission" date="2017-06" db="EMBL/GenBank/DDBJ databases">
        <authorList>
            <person name="Varghese N."/>
            <person name="Submissions S."/>
        </authorList>
    </citation>
    <scope>NUCLEOTIDE SEQUENCE [LARGE SCALE GENOMIC DNA]</scope>
    <source>
        <strain evidence="9">DSM 15668</strain>
    </source>
</reference>
<dbReference type="AlphaFoldDB" id="A0A239A7A5"/>
<dbReference type="NCBIfam" id="NF006054">
    <property type="entry name" value="PRK08202.1"/>
    <property type="match status" value="1"/>
</dbReference>
<accession>A0A239A7A5</accession>
<dbReference type="GO" id="GO:0005737">
    <property type="term" value="C:cytoplasm"/>
    <property type="evidence" value="ECO:0007669"/>
    <property type="project" value="TreeGrafter"/>
</dbReference>
<evidence type="ECO:0000256" key="1">
    <source>
        <dbReference type="ARBA" id="ARBA00005058"/>
    </source>
</evidence>
<dbReference type="RefSeq" id="WP_089323675.1">
    <property type="nucleotide sequence ID" value="NZ_FZOB01000016.1"/>
</dbReference>
<dbReference type="EMBL" id="FZOB01000016">
    <property type="protein sequence ID" value="SNR91556.1"/>
    <property type="molecule type" value="Genomic_DNA"/>
</dbReference>
<proteinExistence type="inferred from homology"/>
<protein>
    <recommendedName>
        <fullName evidence="3">purine-nucleoside phosphorylase</fullName>
        <ecNumber evidence="3">2.4.2.1</ecNumber>
    </recommendedName>
    <alternativeName>
        <fullName evidence="6">Inosine-guanosine phosphorylase</fullName>
    </alternativeName>
</protein>
<dbReference type="OrthoDB" id="1523230at2"/>
<sequence>MELSAEFIKKAVGFSSFDIAVVLGSGVELPGKKVQTISYSDIPSFPSTQVEGHKGVFEAIELKGLKIAVFKGRFHYYEGRTDEEIRAIPLLSALLGCKLFVTTCAVGAVSRRAAAVDFVVIEDHINLQGKNPLVGLIKKYGSKVFVDLKGCYDNDFSDTFLKVALNKNVKVCKGVLAAMLGPSYETFAEIKMLNSMGVDVVSMSTVPEIIVARFLGMDVGAVAVVANDTMMENVNHDLVLTQVKKRNNLLAELLNETLIKL</sequence>
<dbReference type="EC" id="2.4.2.1" evidence="3"/>
<keyword evidence="5" id="KW-0808">Transferase</keyword>
<dbReference type="InterPro" id="IPR035994">
    <property type="entry name" value="Nucleoside_phosphorylase_sf"/>
</dbReference>
<organism evidence="8 9">
    <name type="scientific">Desulfurobacterium atlanticum</name>
    <dbReference type="NCBI Taxonomy" id="240169"/>
    <lineage>
        <taxon>Bacteria</taxon>
        <taxon>Pseudomonadati</taxon>
        <taxon>Aquificota</taxon>
        <taxon>Aquificia</taxon>
        <taxon>Desulfurobacteriales</taxon>
        <taxon>Desulfurobacteriaceae</taxon>
        <taxon>Desulfurobacterium</taxon>
    </lineage>
</organism>
<gene>
    <name evidence="8" type="ORF">SAMN06265340_11615</name>
</gene>
<evidence type="ECO:0000256" key="2">
    <source>
        <dbReference type="ARBA" id="ARBA00006751"/>
    </source>
</evidence>
<dbReference type="CDD" id="cd09009">
    <property type="entry name" value="PNP-EcPNPII_like"/>
    <property type="match status" value="1"/>
</dbReference>
<dbReference type="InterPro" id="IPR000845">
    <property type="entry name" value="Nucleoside_phosphorylase_d"/>
</dbReference>
<evidence type="ECO:0000256" key="6">
    <source>
        <dbReference type="ARBA" id="ARBA00031036"/>
    </source>
</evidence>
<dbReference type="PANTHER" id="PTHR11904">
    <property type="entry name" value="METHYLTHIOADENOSINE/PURINE NUCLEOSIDE PHOSPHORYLASE"/>
    <property type="match status" value="1"/>
</dbReference>
<dbReference type="GO" id="GO:0009116">
    <property type="term" value="P:nucleoside metabolic process"/>
    <property type="evidence" value="ECO:0007669"/>
    <property type="project" value="InterPro"/>
</dbReference>
<dbReference type="SUPFAM" id="SSF53167">
    <property type="entry name" value="Purine and uridine phosphorylases"/>
    <property type="match status" value="1"/>
</dbReference>
<evidence type="ECO:0000259" key="7">
    <source>
        <dbReference type="Pfam" id="PF01048"/>
    </source>
</evidence>
<dbReference type="Proteomes" id="UP000198405">
    <property type="component" value="Unassembled WGS sequence"/>
</dbReference>
<dbReference type="Pfam" id="PF01048">
    <property type="entry name" value="PNP_UDP_1"/>
    <property type="match status" value="1"/>
</dbReference>
<keyword evidence="4" id="KW-0328">Glycosyltransferase</keyword>
<comment type="similarity">
    <text evidence="2">Belongs to the PNP/MTAP phosphorylase family.</text>
</comment>
<dbReference type="NCBIfam" id="TIGR01697">
    <property type="entry name" value="PNPH-PUNA-XAPA"/>
    <property type="match status" value="1"/>
</dbReference>